<dbReference type="EMBL" id="BMAR01000003">
    <property type="protein sequence ID" value="GFR42374.1"/>
    <property type="molecule type" value="Genomic_DNA"/>
</dbReference>
<feature type="non-terminal residue" evidence="2">
    <location>
        <position position="1"/>
    </location>
</feature>
<protein>
    <submittedName>
        <fullName evidence="2">Uncharacterized protein</fullName>
    </submittedName>
</protein>
<evidence type="ECO:0000256" key="1">
    <source>
        <dbReference type="SAM" id="MobiDB-lite"/>
    </source>
</evidence>
<organism evidence="2 3">
    <name type="scientific">Astrephomene gubernaculifera</name>
    <dbReference type="NCBI Taxonomy" id="47775"/>
    <lineage>
        <taxon>Eukaryota</taxon>
        <taxon>Viridiplantae</taxon>
        <taxon>Chlorophyta</taxon>
        <taxon>core chlorophytes</taxon>
        <taxon>Chlorophyceae</taxon>
        <taxon>CS clade</taxon>
        <taxon>Chlamydomonadales</taxon>
        <taxon>Astrephomenaceae</taxon>
        <taxon>Astrephomene</taxon>
    </lineage>
</organism>
<feature type="compositionally biased region" description="Basic residues" evidence="1">
    <location>
        <begin position="1"/>
        <end position="20"/>
    </location>
</feature>
<sequence length="106" mass="11479">QDYSLHHYHNHHHAHHHHHHHEEEREQAEGCRGGRCRSGYSSLRALGVSLGHALGPSFGSLCAAGGLLGATAGVRALVNRFTPRPQQFATLQYRAPPGGAHPPPPP</sequence>
<proteinExistence type="predicted"/>
<evidence type="ECO:0000313" key="2">
    <source>
        <dbReference type="EMBL" id="GFR42374.1"/>
    </source>
</evidence>
<reference evidence="2 3" key="1">
    <citation type="journal article" date="2021" name="Sci. Rep.">
        <title>Genome sequencing of the multicellular alga Astrephomene provides insights into convergent evolution of germ-soma differentiation.</title>
        <authorList>
            <person name="Yamashita S."/>
            <person name="Yamamoto K."/>
            <person name="Matsuzaki R."/>
            <person name="Suzuki S."/>
            <person name="Yamaguchi H."/>
            <person name="Hirooka S."/>
            <person name="Minakuchi Y."/>
            <person name="Miyagishima S."/>
            <person name="Kawachi M."/>
            <person name="Toyoda A."/>
            <person name="Nozaki H."/>
        </authorList>
    </citation>
    <scope>NUCLEOTIDE SEQUENCE [LARGE SCALE GENOMIC DNA]</scope>
    <source>
        <strain evidence="2 3">NIES-4017</strain>
    </source>
</reference>
<feature type="non-terminal residue" evidence="2">
    <location>
        <position position="106"/>
    </location>
</feature>
<dbReference type="AlphaFoldDB" id="A0AAD3DIB6"/>
<gene>
    <name evidence="2" type="ORF">Agub_g3030</name>
</gene>
<name>A0AAD3DIB6_9CHLO</name>
<keyword evidence="3" id="KW-1185">Reference proteome</keyword>
<comment type="caution">
    <text evidence="2">The sequence shown here is derived from an EMBL/GenBank/DDBJ whole genome shotgun (WGS) entry which is preliminary data.</text>
</comment>
<accession>A0AAD3DIB6</accession>
<dbReference type="Proteomes" id="UP001054857">
    <property type="component" value="Unassembled WGS sequence"/>
</dbReference>
<evidence type="ECO:0000313" key="3">
    <source>
        <dbReference type="Proteomes" id="UP001054857"/>
    </source>
</evidence>
<feature type="region of interest" description="Disordered" evidence="1">
    <location>
        <begin position="1"/>
        <end position="34"/>
    </location>
</feature>